<dbReference type="Proteomes" id="UP000664203">
    <property type="component" value="Unassembled WGS sequence"/>
</dbReference>
<gene>
    <name evidence="3" type="ORF">ALECFALPRED_006535</name>
</gene>
<dbReference type="EMBL" id="CAJPDR010000417">
    <property type="protein sequence ID" value="CAF9935730.1"/>
    <property type="molecule type" value="Genomic_DNA"/>
</dbReference>
<evidence type="ECO:0000256" key="2">
    <source>
        <dbReference type="SAM" id="SignalP"/>
    </source>
</evidence>
<feature type="signal peptide" evidence="2">
    <location>
        <begin position="1"/>
        <end position="19"/>
    </location>
</feature>
<dbReference type="OrthoDB" id="5351431at2759"/>
<feature type="chain" id="PRO_5034442602" evidence="2">
    <location>
        <begin position="20"/>
        <end position="572"/>
    </location>
</feature>
<comment type="caution">
    <text evidence="3">The sequence shown here is derived from an EMBL/GenBank/DDBJ whole genome shotgun (WGS) entry which is preliminary data.</text>
</comment>
<feature type="region of interest" description="Disordered" evidence="1">
    <location>
        <begin position="548"/>
        <end position="572"/>
    </location>
</feature>
<keyword evidence="2" id="KW-0732">Signal</keyword>
<organism evidence="3 4">
    <name type="scientific">Alectoria fallacina</name>
    <dbReference type="NCBI Taxonomy" id="1903189"/>
    <lineage>
        <taxon>Eukaryota</taxon>
        <taxon>Fungi</taxon>
        <taxon>Dikarya</taxon>
        <taxon>Ascomycota</taxon>
        <taxon>Pezizomycotina</taxon>
        <taxon>Lecanoromycetes</taxon>
        <taxon>OSLEUM clade</taxon>
        <taxon>Lecanoromycetidae</taxon>
        <taxon>Lecanorales</taxon>
        <taxon>Lecanorineae</taxon>
        <taxon>Parmeliaceae</taxon>
        <taxon>Alectoria</taxon>
    </lineage>
</organism>
<keyword evidence="4" id="KW-1185">Reference proteome</keyword>
<evidence type="ECO:0000313" key="3">
    <source>
        <dbReference type="EMBL" id="CAF9935730.1"/>
    </source>
</evidence>
<sequence length="572" mass="58784">MFSRALSIPILLSLPCSLALPSIPSFFEDSNPILGKRLIPVLECNPQAQIPNYPDRTPPAAGDPAKAFLEQVATFKSMTSLCGQYPAGMGYYCPPTGDALLVQMPASQLYDYLGPPNSQYLKDACVADCYCAQIAPGDPDPSPSKPASAQCLADVGESDSDDEIDAGGCMDTYNDPEAGDGIYCDESGYLFGHPLAADCESAQNGIGDGIESLEESYEFLGVGAQSIYNGFGIAQTPFNWTTGTCYIQVSMLEGGYNQLENWDYIWGQADAIRQKCVVGLGVGGTAEAGDVSEGLGEAQSIGIFVSGVNSKTKEMLDMKFDCVIDADGNYSCDDDSAPAVKKQKTSPPSSPNSAVAPPAGNRLSSGAQSGSCVDHTDCDYKNGYTCAATKTAADDFPVDSTWGTYTCTLASNMASGAIAAAAAYVALGSTCRGRCFLDTNGTLDILANTTTTSSTAGPEPDSVMPPMLVGPCNCTYVSAACVLSTTGIVYEDPSAKINTVVGAPNGTVCCDGTTGLWRNSTVVRDTPAANPLCPAGAPAVEVGTVQVGASSSGSGSGSVAGSSGVRGGSVVV</sequence>
<reference evidence="3" key="1">
    <citation type="submission" date="2021-03" db="EMBL/GenBank/DDBJ databases">
        <authorList>
            <person name="Tagirdzhanova G."/>
        </authorList>
    </citation>
    <scope>NUCLEOTIDE SEQUENCE</scope>
</reference>
<proteinExistence type="predicted"/>
<evidence type="ECO:0000313" key="4">
    <source>
        <dbReference type="Proteomes" id="UP000664203"/>
    </source>
</evidence>
<evidence type="ECO:0000256" key="1">
    <source>
        <dbReference type="SAM" id="MobiDB-lite"/>
    </source>
</evidence>
<dbReference type="AlphaFoldDB" id="A0A8H3G4P4"/>
<feature type="region of interest" description="Disordered" evidence="1">
    <location>
        <begin position="335"/>
        <end position="368"/>
    </location>
</feature>
<accession>A0A8H3G4P4</accession>
<protein>
    <submittedName>
        <fullName evidence="3">Uncharacterized protein</fullName>
    </submittedName>
</protein>
<name>A0A8H3G4P4_9LECA</name>